<dbReference type="Gene3D" id="3.40.50.360">
    <property type="match status" value="1"/>
</dbReference>
<evidence type="ECO:0000313" key="5">
    <source>
        <dbReference type="Proteomes" id="UP001370590"/>
    </source>
</evidence>
<gene>
    <name evidence="4" type="ORF">R4146_07260</name>
</gene>
<dbReference type="Proteomes" id="UP001370590">
    <property type="component" value="Unassembled WGS sequence"/>
</dbReference>
<dbReference type="EC" id="1.-.-.-" evidence="4"/>
<dbReference type="InterPro" id="IPR051545">
    <property type="entry name" value="NAD(P)H_dehydrogenase_qn"/>
</dbReference>
<accession>A0ABU8SM12</accession>
<evidence type="ECO:0000259" key="3">
    <source>
        <dbReference type="Pfam" id="PF02525"/>
    </source>
</evidence>
<name>A0ABU8SM12_9LACO</name>
<dbReference type="EMBL" id="JAWMWH010000003">
    <property type="protein sequence ID" value="MEJ6400940.1"/>
    <property type="molecule type" value="Genomic_DNA"/>
</dbReference>
<evidence type="ECO:0000256" key="2">
    <source>
        <dbReference type="ARBA" id="ARBA00023002"/>
    </source>
</evidence>
<dbReference type="SUPFAM" id="SSF52218">
    <property type="entry name" value="Flavoproteins"/>
    <property type="match status" value="1"/>
</dbReference>
<keyword evidence="2 4" id="KW-0560">Oxidoreductase</keyword>
<dbReference type="PANTHER" id="PTHR10204">
    <property type="entry name" value="NAD P H OXIDOREDUCTASE-RELATED"/>
    <property type="match status" value="1"/>
</dbReference>
<organism evidence="4 5">
    <name type="scientific">Nicoliella lavandulae</name>
    <dbReference type="NCBI Taxonomy" id="3082954"/>
    <lineage>
        <taxon>Bacteria</taxon>
        <taxon>Bacillati</taxon>
        <taxon>Bacillota</taxon>
        <taxon>Bacilli</taxon>
        <taxon>Lactobacillales</taxon>
        <taxon>Lactobacillaceae</taxon>
        <taxon>Nicoliella</taxon>
    </lineage>
</organism>
<dbReference type="InterPro" id="IPR029039">
    <property type="entry name" value="Flavoprotein-like_sf"/>
</dbReference>
<proteinExistence type="inferred from homology"/>
<dbReference type="RefSeq" id="WP_339960790.1">
    <property type="nucleotide sequence ID" value="NZ_JAWMWH010000003.1"/>
</dbReference>
<dbReference type="Pfam" id="PF02525">
    <property type="entry name" value="Flavodoxin_2"/>
    <property type="match status" value="1"/>
</dbReference>
<feature type="domain" description="Flavodoxin-like fold" evidence="3">
    <location>
        <begin position="1"/>
        <end position="182"/>
    </location>
</feature>
<dbReference type="InterPro" id="IPR003680">
    <property type="entry name" value="Flavodoxin_fold"/>
</dbReference>
<comment type="similarity">
    <text evidence="1">Belongs to the NAD(P)H dehydrogenase (quinone) family.</text>
</comment>
<sequence>MKILVIQGHPDSQSLTHTNAMHYYEAAKQMGFDVDMIDLSHADFDPVLRYGYHQHMSDESFPKHCQDLIQAADHLAFFFPIWWSAEPSVLKGWLDRVLTPKFAYYYDEKGNSHKLLQNKTADVFTSSNGPAFFYRSLGNVIFRWKYLVLGFCGIKLKHGLVLGRMVKNPSHERCAKYIEKCTKTLEALNSNHQ</sequence>
<dbReference type="PANTHER" id="PTHR10204:SF34">
    <property type="entry name" value="NAD(P)H DEHYDROGENASE [QUINONE] 1 ISOFORM 1"/>
    <property type="match status" value="1"/>
</dbReference>
<evidence type="ECO:0000313" key="4">
    <source>
        <dbReference type="EMBL" id="MEJ6400940.1"/>
    </source>
</evidence>
<reference evidence="4 5" key="1">
    <citation type="submission" date="2023-10" db="EMBL/GenBank/DDBJ databases">
        <title>Nicoliella lavandulae sp. nov. isolated from Lavandula angustifolia flowers.</title>
        <authorList>
            <person name="Alcantara C."/>
            <person name="Zuniga M."/>
            <person name="Landete J.M."/>
            <person name="Monedero V."/>
        </authorList>
    </citation>
    <scope>NUCLEOTIDE SEQUENCE [LARGE SCALE GENOMIC DNA]</scope>
    <source>
        <strain evidence="4 5">Es01</strain>
    </source>
</reference>
<protein>
    <submittedName>
        <fullName evidence="4">NAD(P)H-dependent oxidoreductase</fullName>
        <ecNumber evidence="4">1.-.-.-</ecNumber>
    </submittedName>
</protein>
<dbReference type="GO" id="GO:0016491">
    <property type="term" value="F:oxidoreductase activity"/>
    <property type="evidence" value="ECO:0007669"/>
    <property type="project" value="UniProtKB-KW"/>
</dbReference>
<keyword evidence="5" id="KW-1185">Reference proteome</keyword>
<evidence type="ECO:0000256" key="1">
    <source>
        <dbReference type="ARBA" id="ARBA00006252"/>
    </source>
</evidence>
<comment type="caution">
    <text evidence="4">The sequence shown here is derived from an EMBL/GenBank/DDBJ whole genome shotgun (WGS) entry which is preliminary data.</text>
</comment>